<feature type="transmembrane region" description="Helical" evidence="7">
    <location>
        <begin position="194"/>
        <end position="213"/>
    </location>
</feature>
<feature type="transmembrane region" description="Helical" evidence="7">
    <location>
        <begin position="233"/>
        <end position="252"/>
    </location>
</feature>
<keyword evidence="5 7" id="KW-1133">Transmembrane helix</keyword>
<evidence type="ECO:0000256" key="6">
    <source>
        <dbReference type="ARBA" id="ARBA00023136"/>
    </source>
</evidence>
<evidence type="ECO:0000256" key="2">
    <source>
        <dbReference type="ARBA" id="ARBA00007556"/>
    </source>
</evidence>
<evidence type="ECO:0000256" key="7">
    <source>
        <dbReference type="RuleBase" id="RU362044"/>
    </source>
</evidence>
<evidence type="ECO:0000256" key="3">
    <source>
        <dbReference type="ARBA" id="ARBA00022448"/>
    </source>
</evidence>
<keyword evidence="6 7" id="KW-0472">Membrane</keyword>
<accession>A0A8D4UUC0</accession>
<dbReference type="EMBL" id="AP019697">
    <property type="protein sequence ID" value="BBK25099.1"/>
    <property type="molecule type" value="Genomic_DNA"/>
</dbReference>
<feature type="transmembrane region" description="Helical" evidence="7">
    <location>
        <begin position="44"/>
        <end position="71"/>
    </location>
</feature>
<comment type="subcellular location">
    <subcellularLocation>
        <location evidence="1">Membrane</location>
        <topology evidence="1">Multi-pass membrane protein</topology>
    </subcellularLocation>
</comment>
<protein>
    <submittedName>
        <fullName evidence="8">ABC transporter permease</fullName>
    </submittedName>
</protein>
<evidence type="ECO:0000256" key="5">
    <source>
        <dbReference type="ARBA" id="ARBA00022989"/>
    </source>
</evidence>
<evidence type="ECO:0000256" key="1">
    <source>
        <dbReference type="ARBA" id="ARBA00004141"/>
    </source>
</evidence>
<keyword evidence="3" id="KW-0813">Transport</keyword>
<feature type="transmembrane region" description="Helical" evidence="7">
    <location>
        <begin position="12"/>
        <end position="32"/>
    </location>
</feature>
<evidence type="ECO:0000313" key="8">
    <source>
        <dbReference type="EMBL" id="BBK25099.1"/>
    </source>
</evidence>
<gene>
    <name evidence="8" type="primary">ycf63</name>
    <name evidence="8" type="ORF">Dia5BBH33_10340</name>
</gene>
<keyword evidence="9" id="KW-1185">Reference proteome</keyword>
<feature type="transmembrane region" description="Helical" evidence="7">
    <location>
        <begin position="157"/>
        <end position="182"/>
    </location>
</feature>
<dbReference type="GO" id="GO:0043190">
    <property type="term" value="C:ATP-binding cassette (ABC) transporter complex"/>
    <property type="evidence" value="ECO:0007669"/>
    <property type="project" value="InterPro"/>
</dbReference>
<dbReference type="GeneID" id="92716249"/>
<dbReference type="InterPro" id="IPR030802">
    <property type="entry name" value="Permease_MalE"/>
</dbReference>
<dbReference type="OrthoDB" id="9810518at2"/>
<organism evidence="8 9">
    <name type="scientific">Dialister hominis</name>
    <dbReference type="NCBI Taxonomy" id="2582419"/>
    <lineage>
        <taxon>Bacteria</taxon>
        <taxon>Bacillati</taxon>
        <taxon>Bacillota</taxon>
        <taxon>Negativicutes</taxon>
        <taxon>Veillonellales</taxon>
        <taxon>Veillonellaceae</taxon>
        <taxon>Dialister</taxon>
    </lineage>
</organism>
<dbReference type="AlphaFoldDB" id="A0A8D4UUC0"/>
<dbReference type="InterPro" id="IPR003453">
    <property type="entry name" value="ABC_MlaE_roteobac"/>
</dbReference>
<reference evidence="9" key="1">
    <citation type="submission" date="2019-05" db="EMBL/GenBank/DDBJ databases">
        <title>Complete genome sequencing of Dialister sp. strain 5BBH33.</title>
        <authorList>
            <person name="Sakamoto M."/>
            <person name="Murakami T."/>
            <person name="Mori H."/>
        </authorList>
    </citation>
    <scope>NUCLEOTIDE SEQUENCE [LARGE SCALE GENOMIC DNA]</scope>
    <source>
        <strain evidence="9">5BBH33</strain>
    </source>
</reference>
<keyword evidence="4 7" id="KW-0812">Transmembrane</keyword>
<dbReference type="NCBIfam" id="TIGR00056">
    <property type="entry name" value="MlaE family lipid ABC transporter permease subunit"/>
    <property type="match status" value="1"/>
</dbReference>
<evidence type="ECO:0000256" key="4">
    <source>
        <dbReference type="ARBA" id="ARBA00022692"/>
    </source>
</evidence>
<dbReference type="PANTHER" id="PTHR30188">
    <property type="entry name" value="ABC TRANSPORTER PERMEASE PROTEIN-RELATED"/>
    <property type="match status" value="1"/>
</dbReference>
<feature type="transmembrane region" description="Helical" evidence="7">
    <location>
        <begin position="83"/>
        <end position="106"/>
    </location>
</feature>
<dbReference type="RefSeq" id="WP_022382056.1">
    <property type="nucleotide sequence ID" value="NZ_AP019697.1"/>
</dbReference>
<evidence type="ECO:0000313" key="9">
    <source>
        <dbReference type="Proteomes" id="UP000320585"/>
    </source>
</evidence>
<dbReference type="PANTHER" id="PTHR30188:SF4">
    <property type="entry name" value="PROTEIN TRIGALACTOSYLDIACYLGLYCEROL 1, CHLOROPLASTIC"/>
    <property type="match status" value="1"/>
</dbReference>
<name>A0A8D4UUC0_9FIRM</name>
<dbReference type="Proteomes" id="UP000320585">
    <property type="component" value="Chromosome"/>
</dbReference>
<dbReference type="GO" id="GO:0005548">
    <property type="term" value="F:phospholipid transporter activity"/>
    <property type="evidence" value="ECO:0007669"/>
    <property type="project" value="TreeGrafter"/>
</dbReference>
<dbReference type="Pfam" id="PF02405">
    <property type="entry name" value="MlaE"/>
    <property type="match status" value="1"/>
</dbReference>
<comment type="similarity">
    <text evidence="2 7">Belongs to the MlaE permease family.</text>
</comment>
<sequence>MAFIESLGRQTISIFHQLGAIILLLIAAVKEIGTIRSRETFKQCLSLGVLSFPIVALTLLFTGMVLSVQIAGELTKYGADFTVGAIVAIGIGRELGPVLCGVVLAGRVGAAITAEIGTMRVTEQIDALRCMAVSPIGYLVVPRLVACMAMLPILNVFGVVIGVGGGMIVASLSHGVSSYVFMHSIRVFCVPSDLYIGVIKSIIFGMIVALVGCDRGMTCTAGAEGVGKATTQSVVYSIIMLFAANYILSSILF</sequence>
<proteinExistence type="inferred from homology"/>
<dbReference type="KEGG" id="dho:Dia5BBH33_10340"/>